<feature type="transmembrane region" description="Helical" evidence="5">
    <location>
        <begin position="261"/>
        <end position="281"/>
    </location>
</feature>
<keyword evidence="2 5" id="KW-0812">Transmembrane</keyword>
<dbReference type="GO" id="GO:0000329">
    <property type="term" value="C:fungal-type vacuole membrane"/>
    <property type="evidence" value="ECO:0007669"/>
    <property type="project" value="TreeGrafter"/>
</dbReference>
<organism evidence="6 7">
    <name type="scientific">Ambrosiozyma monospora</name>
    <name type="common">Yeast</name>
    <name type="synonym">Endomycopsis monosporus</name>
    <dbReference type="NCBI Taxonomy" id="43982"/>
    <lineage>
        <taxon>Eukaryota</taxon>
        <taxon>Fungi</taxon>
        <taxon>Dikarya</taxon>
        <taxon>Ascomycota</taxon>
        <taxon>Saccharomycotina</taxon>
        <taxon>Pichiomycetes</taxon>
        <taxon>Pichiales</taxon>
        <taxon>Pichiaceae</taxon>
        <taxon>Ambrosiozyma</taxon>
    </lineage>
</organism>
<feature type="transmembrane region" description="Helical" evidence="5">
    <location>
        <begin position="40"/>
        <end position="62"/>
    </location>
</feature>
<accession>A0A9W6Z3D0</accession>
<dbReference type="PANTHER" id="PTHR21576:SF158">
    <property type="entry name" value="RIBOSOMAL RNA-PROCESSING PROTEIN 12-LIKE CONSERVED DOMAIN-CONTAINING PROTEIN"/>
    <property type="match status" value="1"/>
</dbReference>
<evidence type="ECO:0000256" key="5">
    <source>
        <dbReference type="SAM" id="Phobius"/>
    </source>
</evidence>
<evidence type="ECO:0000256" key="1">
    <source>
        <dbReference type="ARBA" id="ARBA00004141"/>
    </source>
</evidence>
<protein>
    <submittedName>
        <fullName evidence="6">Unnamed protein product</fullName>
    </submittedName>
</protein>
<keyword evidence="3 5" id="KW-1133">Transmembrane helix</keyword>
<dbReference type="OrthoDB" id="410267at2759"/>
<keyword evidence="7" id="KW-1185">Reference proteome</keyword>
<name>A0A9W6Z3D0_AMBMO</name>
<dbReference type="Gene3D" id="1.20.1250.20">
    <property type="entry name" value="MFS general substrate transporter like domains"/>
    <property type="match status" value="1"/>
</dbReference>
<comment type="subcellular location">
    <subcellularLocation>
        <location evidence="1">Membrane</location>
        <topology evidence="1">Multi-pass membrane protein</topology>
    </subcellularLocation>
</comment>
<feature type="transmembrane region" description="Helical" evidence="5">
    <location>
        <begin position="318"/>
        <end position="339"/>
    </location>
</feature>
<evidence type="ECO:0000313" key="6">
    <source>
        <dbReference type="EMBL" id="GMG41326.1"/>
    </source>
</evidence>
<feature type="transmembrane region" description="Helical" evidence="5">
    <location>
        <begin position="118"/>
        <end position="137"/>
    </location>
</feature>
<evidence type="ECO:0000313" key="7">
    <source>
        <dbReference type="Proteomes" id="UP001165063"/>
    </source>
</evidence>
<dbReference type="AlphaFoldDB" id="A0A9W6Z3D0"/>
<dbReference type="EMBL" id="BSXU01004173">
    <property type="protein sequence ID" value="GMG41326.1"/>
    <property type="molecule type" value="Genomic_DNA"/>
</dbReference>
<feature type="transmembrane region" description="Helical" evidence="5">
    <location>
        <begin position="227"/>
        <end position="249"/>
    </location>
</feature>
<dbReference type="InterPro" id="IPR036259">
    <property type="entry name" value="MFS_trans_sf"/>
</dbReference>
<evidence type="ECO:0000256" key="2">
    <source>
        <dbReference type="ARBA" id="ARBA00022692"/>
    </source>
</evidence>
<dbReference type="PANTHER" id="PTHR21576">
    <property type="entry name" value="UNCHARACTERIZED NODULIN-LIKE PROTEIN"/>
    <property type="match status" value="1"/>
</dbReference>
<feature type="transmembrane region" description="Helical" evidence="5">
    <location>
        <begin position="202"/>
        <end position="221"/>
    </location>
</feature>
<sequence length="352" mass="39518">MVAFPNMKGLATALPVTCYGASAMVFSTIAKTYFPGNTTTFLYSLVFIPLAISVVCGPLVCLMDKETHNHAYTPTAQVSKEYEFSKIALPLSQTSTPLSDSFSDSYDPNSSVLKTSNFWCLTVVLCICAGLSQMYIYSLGLIVTSLVADSEFIASNFVHYQSMIQHHQQTQVGLLSLASCCGRLLTGLTADTFYHFHMPTLLLLYIPALLVITSQIFGYLFDTINTIWLLSVFVGFGYGSIYSAGPIIVRELWGIEKFSFHWGLINMSPILCNVLFSSMFAKGYDQHTRVQKFSIDDDKVEVAVCNFKKYCYNGTYKITFFISLIPFVLVSVMIIKELLRRYSRRQYHQSKL</sequence>
<comment type="caution">
    <text evidence="6">The sequence shown here is derived from an EMBL/GenBank/DDBJ whole genome shotgun (WGS) entry which is preliminary data.</text>
</comment>
<evidence type="ECO:0000256" key="3">
    <source>
        <dbReference type="ARBA" id="ARBA00022989"/>
    </source>
</evidence>
<evidence type="ECO:0000256" key="4">
    <source>
        <dbReference type="ARBA" id="ARBA00023136"/>
    </source>
</evidence>
<keyword evidence="4 5" id="KW-0472">Membrane</keyword>
<reference evidence="6" key="1">
    <citation type="submission" date="2023-04" db="EMBL/GenBank/DDBJ databases">
        <title>Ambrosiozyma monospora NBRC 1965.</title>
        <authorList>
            <person name="Ichikawa N."/>
            <person name="Sato H."/>
            <person name="Tonouchi N."/>
        </authorList>
    </citation>
    <scope>NUCLEOTIDE SEQUENCE</scope>
    <source>
        <strain evidence="6">NBRC 1965</strain>
    </source>
</reference>
<dbReference type="SUPFAM" id="SSF103473">
    <property type="entry name" value="MFS general substrate transporter"/>
    <property type="match status" value="1"/>
</dbReference>
<gene>
    <name evidence="6" type="ORF">Amon01_000650900</name>
</gene>
<dbReference type="Proteomes" id="UP001165063">
    <property type="component" value="Unassembled WGS sequence"/>
</dbReference>
<proteinExistence type="predicted"/>